<evidence type="ECO:0000313" key="11">
    <source>
        <dbReference type="EMBL" id="KAF2875228.1"/>
    </source>
</evidence>
<dbReference type="PANTHER" id="PTHR43671:SF98">
    <property type="entry name" value="SERINE_THREONINE-PROTEIN KINASE NEK11"/>
    <property type="match status" value="1"/>
</dbReference>
<keyword evidence="6" id="KW-0067">ATP-binding</keyword>
<sequence length="701" mass="80123">MSQESKIRVNVEGDLVSADRIYDFQTNEEEYYNRLKGWKNKLDFGQFVPGYNLLHGPPLNTPGSNNDNDYVIDEWVKLGQERKNEERNEHMQRAINNPDPRPPPAYPFRLPPCLPQKLRVEDPEQRNKVENLTPFLEDYILELDQGQRENFKDFVLGMKFLRPTLRKDGVDEFLPIYFHGTYPKTVVRAIRAGKAYRQANFSAETESASNHDYVHHVASRELPSPTQADRTHINKNLQRLSMPGHWVFLKTLYQNANGTFRRIVHLLVRLDEHDNIERRVVAKIQGFDSLYALQKELRKEFGLHHAVSNKGCRHILDAYGSSTRQRPDSPHLSYIYMDYAPFGDLVTLLRAIPQNTSQIPEPFIWIVFRGMAEALHVNFTGQMVSSTHPLPGTEHYTNDQIRPPEWRPITNTDIKTRNIVLGDGKKKHSAYKTPKMIDFGLAFRGKREFSILDKKLGIGTKGCRPPEMQYVPGGMFNSAEVNIQSDVFNVGLVIMGLMEGRGYRYEDPTQDAKHTEDYSGFYSHALESLVQSCVSLDPSNRPALYKILYETRVGLEKWEKVYGPVSDKTVDEIPDFARVDFKQEEFRVGEEAPESVVRQVKKRKSGETAQDEQLSPRQSRRKSSENVAPATPKGRPARLRLKLKPRTKTTVSASTREPSGSGPLQDEEEEELPSAESPRTKRSQYAGKTAASSTSSSQEKT</sequence>
<feature type="compositionally biased region" description="Polar residues" evidence="9">
    <location>
        <begin position="607"/>
        <end position="617"/>
    </location>
</feature>
<gene>
    <name evidence="11" type="ORF">BDV95DRAFT_603989</name>
</gene>
<dbReference type="EC" id="2.7.11.1" evidence="1"/>
<evidence type="ECO:0000313" key="12">
    <source>
        <dbReference type="Proteomes" id="UP000481861"/>
    </source>
</evidence>
<evidence type="ECO:0000256" key="2">
    <source>
        <dbReference type="ARBA" id="ARBA00022527"/>
    </source>
</evidence>
<dbReference type="Gene3D" id="1.10.510.10">
    <property type="entry name" value="Transferase(Phosphotransferase) domain 1"/>
    <property type="match status" value="1"/>
</dbReference>
<reference evidence="11 12" key="1">
    <citation type="submission" date="2020-01" db="EMBL/GenBank/DDBJ databases">
        <authorList>
            <consortium name="DOE Joint Genome Institute"/>
            <person name="Haridas S."/>
            <person name="Albert R."/>
            <person name="Binder M."/>
            <person name="Bloem J."/>
            <person name="Labutti K."/>
            <person name="Salamov A."/>
            <person name="Andreopoulos B."/>
            <person name="Baker S.E."/>
            <person name="Barry K."/>
            <person name="Bills G."/>
            <person name="Bluhm B.H."/>
            <person name="Cannon C."/>
            <person name="Castanera R."/>
            <person name="Culley D.E."/>
            <person name="Daum C."/>
            <person name="Ezra D."/>
            <person name="Gonzalez J.B."/>
            <person name="Henrissat B."/>
            <person name="Kuo A."/>
            <person name="Liang C."/>
            <person name="Lipzen A."/>
            <person name="Lutzoni F."/>
            <person name="Magnuson J."/>
            <person name="Mondo S."/>
            <person name="Nolan M."/>
            <person name="Ohm R."/>
            <person name="Pangilinan J."/>
            <person name="Park H.-J.H."/>
            <person name="Ramirez L."/>
            <person name="Alfaro M."/>
            <person name="Sun H."/>
            <person name="Tritt A."/>
            <person name="Yoshinaga Y."/>
            <person name="Zwiers L.-H.L."/>
            <person name="Turgeon B.G."/>
            <person name="Goodwin S.B."/>
            <person name="Spatafora J.W."/>
            <person name="Crous P.W."/>
            <person name="Grigoriev I.V."/>
        </authorList>
    </citation>
    <scope>NUCLEOTIDE SEQUENCE [LARGE SCALE GENOMIC DNA]</scope>
    <source>
        <strain evidence="11 12">CBS 611.86</strain>
    </source>
</reference>
<keyword evidence="3" id="KW-0808">Transferase</keyword>
<comment type="catalytic activity">
    <reaction evidence="8">
        <text>L-seryl-[protein] + ATP = O-phospho-L-seryl-[protein] + ADP + H(+)</text>
        <dbReference type="Rhea" id="RHEA:17989"/>
        <dbReference type="Rhea" id="RHEA-COMP:9863"/>
        <dbReference type="Rhea" id="RHEA-COMP:11604"/>
        <dbReference type="ChEBI" id="CHEBI:15378"/>
        <dbReference type="ChEBI" id="CHEBI:29999"/>
        <dbReference type="ChEBI" id="CHEBI:30616"/>
        <dbReference type="ChEBI" id="CHEBI:83421"/>
        <dbReference type="ChEBI" id="CHEBI:456216"/>
        <dbReference type="EC" id="2.7.11.1"/>
    </reaction>
</comment>
<dbReference type="GO" id="GO:0005524">
    <property type="term" value="F:ATP binding"/>
    <property type="evidence" value="ECO:0007669"/>
    <property type="project" value="UniProtKB-KW"/>
</dbReference>
<evidence type="ECO:0000256" key="8">
    <source>
        <dbReference type="ARBA" id="ARBA00048679"/>
    </source>
</evidence>
<evidence type="ECO:0000256" key="9">
    <source>
        <dbReference type="SAM" id="MobiDB-lite"/>
    </source>
</evidence>
<comment type="catalytic activity">
    <reaction evidence="7">
        <text>L-threonyl-[protein] + ATP = O-phospho-L-threonyl-[protein] + ADP + H(+)</text>
        <dbReference type="Rhea" id="RHEA:46608"/>
        <dbReference type="Rhea" id="RHEA-COMP:11060"/>
        <dbReference type="Rhea" id="RHEA-COMP:11605"/>
        <dbReference type="ChEBI" id="CHEBI:15378"/>
        <dbReference type="ChEBI" id="CHEBI:30013"/>
        <dbReference type="ChEBI" id="CHEBI:30616"/>
        <dbReference type="ChEBI" id="CHEBI:61977"/>
        <dbReference type="ChEBI" id="CHEBI:456216"/>
        <dbReference type="EC" id="2.7.11.1"/>
    </reaction>
</comment>
<feature type="region of interest" description="Disordered" evidence="9">
    <location>
        <begin position="590"/>
        <end position="701"/>
    </location>
</feature>
<dbReference type="InterPro" id="IPR000719">
    <property type="entry name" value="Prot_kinase_dom"/>
</dbReference>
<keyword evidence="12" id="KW-1185">Reference proteome</keyword>
<dbReference type="GO" id="GO:0004674">
    <property type="term" value="F:protein serine/threonine kinase activity"/>
    <property type="evidence" value="ECO:0007669"/>
    <property type="project" value="UniProtKB-KW"/>
</dbReference>
<evidence type="ECO:0000256" key="6">
    <source>
        <dbReference type="ARBA" id="ARBA00022840"/>
    </source>
</evidence>
<dbReference type="PANTHER" id="PTHR43671">
    <property type="entry name" value="SERINE/THREONINE-PROTEIN KINASE NEK"/>
    <property type="match status" value="1"/>
</dbReference>
<evidence type="ECO:0000259" key="10">
    <source>
        <dbReference type="PROSITE" id="PS50011"/>
    </source>
</evidence>
<evidence type="ECO:0000256" key="5">
    <source>
        <dbReference type="ARBA" id="ARBA00022777"/>
    </source>
</evidence>
<comment type="caution">
    <text evidence="11">The sequence shown here is derived from an EMBL/GenBank/DDBJ whole genome shotgun (WGS) entry which is preliminary data.</text>
</comment>
<feature type="compositionally biased region" description="Low complexity" evidence="9">
    <location>
        <begin position="689"/>
        <end position="701"/>
    </location>
</feature>
<dbReference type="PROSITE" id="PS50011">
    <property type="entry name" value="PROTEIN_KINASE_DOM"/>
    <property type="match status" value="1"/>
</dbReference>
<keyword evidence="5 11" id="KW-0418">Kinase</keyword>
<feature type="region of interest" description="Disordered" evidence="9">
    <location>
        <begin position="84"/>
        <end position="103"/>
    </location>
</feature>
<dbReference type="InterPro" id="IPR050660">
    <property type="entry name" value="NEK_Ser/Thr_kinase"/>
</dbReference>
<feature type="compositionally biased region" description="Basic residues" evidence="9">
    <location>
        <begin position="635"/>
        <end position="647"/>
    </location>
</feature>
<accession>A0A7C8IBC7</accession>
<keyword evidence="2" id="KW-0723">Serine/threonine-protein kinase</keyword>
<keyword evidence="4" id="KW-0547">Nucleotide-binding</keyword>
<dbReference type="SMART" id="SM00220">
    <property type="entry name" value="S_TKc"/>
    <property type="match status" value="1"/>
</dbReference>
<evidence type="ECO:0000256" key="4">
    <source>
        <dbReference type="ARBA" id="ARBA00022741"/>
    </source>
</evidence>
<dbReference type="EMBL" id="JAADJZ010000005">
    <property type="protein sequence ID" value="KAF2875228.1"/>
    <property type="molecule type" value="Genomic_DNA"/>
</dbReference>
<evidence type="ECO:0000256" key="7">
    <source>
        <dbReference type="ARBA" id="ARBA00047899"/>
    </source>
</evidence>
<evidence type="ECO:0000256" key="1">
    <source>
        <dbReference type="ARBA" id="ARBA00012513"/>
    </source>
</evidence>
<dbReference type="SUPFAM" id="SSF56112">
    <property type="entry name" value="Protein kinase-like (PK-like)"/>
    <property type="match status" value="1"/>
</dbReference>
<name>A0A7C8IBC7_9PLEO</name>
<dbReference type="Proteomes" id="UP000481861">
    <property type="component" value="Unassembled WGS sequence"/>
</dbReference>
<dbReference type="InterPro" id="IPR011009">
    <property type="entry name" value="Kinase-like_dom_sf"/>
</dbReference>
<proteinExistence type="predicted"/>
<feature type="domain" description="Protein kinase" evidence="10">
    <location>
        <begin position="249"/>
        <end position="553"/>
    </location>
</feature>
<evidence type="ECO:0000256" key="3">
    <source>
        <dbReference type="ARBA" id="ARBA00022679"/>
    </source>
</evidence>
<dbReference type="AlphaFoldDB" id="A0A7C8IBC7"/>
<organism evidence="11 12">
    <name type="scientific">Massariosphaeria phaeospora</name>
    <dbReference type="NCBI Taxonomy" id="100035"/>
    <lineage>
        <taxon>Eukaryota</taxon>
        <taxon>Fungi</taxon>
        <taxon>Dikarya</taxon>
        <taxon>Ascomycota</taxon>
        <taxon>Pezizomycotina</taxon>
        <taxon>Dothideomycetes</taxon>
        <taxon>Pleosporomycetidae</taxon>
        <taxon>Pleosporales</taxon>
        <taxon>Pleosporales incertae sedis</taxon>
        <taxon>Massariosphaeria</taxon>
    </lineage>
</organism>
<dbReference type="OrthoDB" id="310217at2759"/>
<protein>
    <recommendedName>
        <fullName evidence="1">non-specific serine/threonine protein kinase</fullName>
        <ecNumber evidence="1">2.7.11.1</ecNumber>
    </recommendedName>
</protein>
<dbReference type="GO" id="GO:0005634">
    <property type="term" value="C:nucleus"/>
    <property type="evidence" value="ECO:0007669"/>
    <property type="project" value="TreeGrafter"/>
</dbReference>